<dbReference type="InterPro" id="IPR038404">
    <property type="entry name" value="TRAP_DctP_sf"/>
</dbReference>
<dbReference type="RefSeq" id="WP_207599716.1">
    <property type="nucleotide sequence ID" value="NZ_JAFNJU010000006.1"/>
</dbReference>
<comment type="subcellular location">
    <subcellularLocation>
        <location evidence="1">Cell envelope</location>
    </subcellularLocation>
</comment>
<dbReference type="Gene3D" id="3.40.190.170">
    <property type="entry name" value="Bacterial extracellular solute-binding protein, family 7"/>
    <property type="match status" value="1"/>
</dbReference>
<dbReference type="InterPro" id="IPR004682">
    <property type="entry name" value="TRAP_DctP"/>
</dbReference>
<name>A0A939KG70_9CLOT</name>
<dbReference type="PROSITE" id="PS51257">
    <property type="entry name" value="PROKAR_LIPOPROTEIN"/>
    <property type="match status" value="1"/>
</dbReference>
<organism evidence="7 8">
    <name type="scientific">Proteiniclasticum aestuarii</name>
    <dbReference type="NCBI Taxonomy" id="2817862"/>
    <lineage>
        <taxon>Bacteria</taxon>
        <taxon>Bacillati</taxon>
        <taxon>Bacillota</taxon>
        <taxon>Clostridia</taxon>
        <taxon>Eubacteriales</taxon>
        <taxon>Clostridiaceae</taxon>
        <taxon>Proteiniclasticum</taxon>
    </lineage>
</organism>
<dbReference type="GO" id="GO:0055085">
    <property type="term" value="P:transmembrane transport"/>
    <property type="evidence" value="ECO:0007669"/>
    <property type="project" value="InterPro"/>
</dbReference>
<accession>A0A939KG70</accession>
<keyword evidence="4 6" id="KW-0732">Signal</keyword>
<evidence type="ECO:0000256" key="6">
    <source>
        <dbReference type="SAM" id="SignalP"/>
    </source>
</evidence>
<gene>
    <name evidence="7" type="ORF">J3A84_09175</name>
</gene>
<keyword evidence="3" id="KW-0813">Transport</keyword>
<protein>
    <submittedName>
        <fullName evidence="7">TRAP transporter substrate-binding protein</fullName>
    </submittedName>
</protein>
<dbReference type="CDD" id="cd13603">
    <property type="entry name" value="PBP2_TRAP_Siap_TeaA_like"/>
    <property type="match status" value="1"/>
</dbReference>
<evidence type="ECO:0000256" key="1">
    <source>
        <dbReference type="ARBA" id="ARBA00004196"/>
    </source>
</evidence>
<dbReference type="AlphaFoldDB" id="A0A939KG70"/>
<dbReference type="PIRSF" id="PIRSF006470">
    <property type="entry name" value="DctB"/>
    <property type="match status" value="1"/>
</dbReference>
<comment type="caution">
    <text evidence="7">The sequence shown here is derived from an EMBL/GenBank/DDBJ whole genome shotgun (WGS) entry which is preliminary data.</text>
</comment>
<sequence>MKKSRFLALGLVLAMSVTALVGCGAAEDKEPEGETPGVEEPGNGGAEEVQDIEWKLGHLGNDTHMWNVTALHFAELVEEKTGGQLTIKVYPNESLGNEIDNINMIQSGAADMVISGESMQNWADRAALMAVPYAFNNLDHLRSVVEGEIGDEIEAELSEKIGLKPLYYHVRAPRNLTSNRPISTPADLDGFKMRVPNVPLFVEAWKAAGASPQVMAFSEVFTGLQQNVLEGQENPYDLIHSANFNEVQEYANETEHVYGWLYALVGEKQFSELTESNQAAVMEAAAETQTFADNLFEEEISKYKEELIERGMKINSEVDKDAFREAMAPAVQGFLNETQLDLYNRIVEAGK</sequence>
<dbReference type="Pfam" id="PF03480">
    <property type="entry name" value="DctP"/>
    <property type="match status" value="1"/>
</dbReference>
<feature type="chain" id="PRO_5038472914" evidence="6">
    <location>
        <begin position="20"/>
        <end position="351"/>
    </location>
</feature>
<dbReference type="NCBIfam" id="TIGR00787">
    <property type="entry name" value="dctP"/>
    <property type="match status" value="1"/>
</dbReference>
<reference evidence="7" key="1">
    <citation type="submission" date="2021-03" db="EMBL/GenBank/DDBJ databases">
        <title>Proteiniclasticum marinus sp. nov., isolated from tidal flat sediment.</title>
        <authorList>
            <person name="Namirimu T."/>
            <person name="Yang J.-A."/>
            <person name="Yang S.-H."/>
            <person name="Kim Y.-J."/>
            <person name="Kwon K.K."/>
        </authorList>
    </citation>
    <scope>NUCLEOTIDE SEQUENCE</scope>
    <source>
        <strain evidence="7">SCR006</strain>
    </source>
</reference>
<keyword evidence="8" id="KW-1185">Reference proteome</keyword>
<dbReference type="Proteomes" id="UP000664218">
    <property type="component" value="Unassembled WGS sequence"/>
</dbReference>
<feature type="signal peptide" evidence="6">
    <location>
        <begin position="1"/>
        <end position="19"/>
    </location>
</feature>
<dbReference type="PANTHER" id="PTHR33376:SF4">
    <property type="entry name" value="SIALIC ACID-BINDING PERIPLASMIC PROTEIN SIAP"/>
    <property type="match status" value="1"/>
</dbReference>
<evidence type="ECO:0000313" key="7">
    <source>
        <dbReference type="EMBL" id="MBO1265197.1"/>
    </source>
</evidence>
<evidence type="ECO:0000256" key="4">
    <source>
        <dbReference type="ARBA" id="ARBA00022729"/>
    </source>
</evidence>
<evidence type="ECO:0000256" key="3">
    <source>
        <dbReference type="ARBA" id="ARBA00022448"/>
    </source>
</evidence>
<evidence type="ECO:0000256" key="2">
    <source>
        <dbReference type="ARBA" id="ARBA00009023"/>
    </source>
</evidence>
<feature type="region of interest" description="Disordered" evidence="5">
    <location>
        <begin position="26"/>
        <end position="45"/>
    </location>
</feature>
<proteinExistence type="inferred from homology"/>
<evidence type="ECO:0000313" key="8">
    <source>
        <dbReference type="Proteomes" id="UP000664218"/>
    </source>
</evidence>
<dbReference type="InterPro" id="IPR018389">
    <property type="entry name" value="DctP_fam"/>
</dbReference>
<dbReference type="GO" id="GO:0030288">
    <property type="term" value="C:outer membrane-bounded periplasmic space"/>
    <property type="evidence" value="ECO:0007669"/>
    <property type="project" value="InterPro"/>
</dbReference>
<dbReference type="EMBL" id="JAFNJU010000006">
    <property type="protein sequence ID" value="MBO1265197.1"/>
    <property type="molecule type" value="Genomic_DNA"/>
</dbReference>
<comment type="similarity">
    <text evidence="2">Belongs to the bacterial solute-binding protein 7 family.</text>
</comment>
<dbReference type="PANTHER" id="PTHR33376">
    <property type="match status" value="1"/>
</dbReference>
<evidence type="ECO:0000256" key="5">
    <source>
        <dbReference type="SAM" id="MobiDB-lite"/>
    </source>
</evidence>
<dbReference type="NCBIfam" id="NF037995">
    <property type="entry name" value="TRAP_S1"/>
    <property type="match status" value="1"/>
</dbReference>